<gene>
    <name evidence="1" type="ORF">NEZAVI_LOCUS12599</name>
</gene>
<dbReference type="AlphaFoldDB" id="A0A9P0HLD1"/>
<name>A0A9P0HLD1_NEZVI</name>
<accession>A0A9P0HLD1</accession>
<organism evidence="1 2">
    <name type="scientific">Nezara viridula</name>
    <name type="common">Southern green stink bug</name>
    <name type="synonym">Cimex viridulus</name>
    <dbReference type="NCBI Taxonomy" id="85310"/>
    <lineage>
        <taxon>Eukaryota</taxon>
        <taxon>Metazoa</taxon>
        <taxon>Ecdysozoa</taxon>
        <taxon>Arthropoda</taxon>
        <taxon>Hexapoda</taxon>
        <taxon>Insecta</taxon>
        <taxon>Pterygota</taxon>
        <taxon>Neoptera</taxon>
        <taxon>Paraneoptera</taxon>
        <taxon>Hemiptera</taxon>
        <taxon>Heteroptera</taxon>
        <taxon>Panheteroptera</taxon>
        <taxon>Pentatomomorpha</taxon>
        <taxon>Pentatomoidea</taxon>
        <taxon>Pentatomidae</taxon>
        <taxon>Pentatominae</taxon>
        <taxon>Nezara</taxon>
    </lineage>
</organism>
<proteinExistence type="predicted"/>
<keyword evidence="2" id="KW-1185">Reference proteome</keyword>
<sequence length="96" mass="10575">MAVEETPRFPLTKAASAESIIHIRLVWVRFLSVSSVLTGPPQLGNIFPKPILFTLLRKMAPIRKGYSDPPDHEGRVGGAGRRIFMQILEGVRSPGP</sequence>
<dbReference type="Proteomes" id="UP001152798">
    <property type="component" value="Chromosome 6"/>
</dbReference>
<evidence type="ECO:0000313" key="2">
    <source>
        <dbReference type="Proteomes" id="UP001152798"/>
    </source>
</evidence>
<dbReference type="EMBL" id="OV725082">
    <property type="protein sequence ID" value="CAH1404133.1"/>
    <property type="molecule type" value="Genomic_DNA"/>
</dbReference>
<evidence type="ECO:0000313" key="1">
    <source>
        <dbReference type="EMBL" id="CAH1404133.1"/>
    </source>
</evidence>
<protein>
    <submittedName>
        <fullName evidence="1">Uncharacterized protein</fullName>
    </submittedName>
</protein>
<reference evidence="1" key="1">
    <citation type="submission" date="2022-01" db="EMBL/GenBank/DDBJ databases">
        <authorList>
            <person name="King R."/>
        </authorList>
    </citation>
    <scope>NUCLEOTIDE SEQUENCE</scope>
</reference>